<organism evidence="3 4">
    <name type="scientific">Flaviramulus basaltis</name>
    <dbReference type="NCBI Taxonomy" id="369401"/>
    <lineage>
        <taxon>Bacteria</taxon>
        <taxon>Pseudomonadati</taxon>
        <taxon>Bacteroidota</taxon>
        <taxon>Flavobacteriia</taxon>
        <taxon>Flavobacteriales</taxon>
        <taxon>Flavobacteriaceae</taxon>
        <taxon>Flaviramulus</taxon>
    </lineage>
</organism>
<dbReference type="Pfam" id="PF03693">
    <property type="entry name" value="ParD_antitoxin"/>
    <property type="match status" value="1"/>
</dbReference>
<evidence type="ECO:0000256" key="2">
    <source>
        <dbReference type="ARBA" id="ARBA00022649"/>
    </source>
</evidence>
<dbReference type="EMBL" id="FPKV01000002">
    <property type="protein sequence ID" value="SFZ91625.1"/>
    <property type="molecule type" value="Genomic_DNA"/>
</dbReference>
<dbReference type="PANTHER" id="PTHR36582:SF2">
    <property type="entry name" value="ANTITOXIN PARD"/>
    <property type="match status" value="1"/>
</dbReference>
<comment type="similarity">
    <text evidence="1">Belongs to the ParD antitoxin family.</text>
</comment>
<evidence type="ECO:0000313" key="4">
    <source>
        <dbReference type="Proteomes" id="UP000182544"/>
    </source>
</evidence>
<sequence length="93" mass="10720">MIIKTKIHMSTIRKTITFTEKQDKWIKSRITIGEFTNDSEYLRDLVRQDQAKNAKFSALKAAITEGMESGISNKSVPDIMKEVEERMRADGRL</sequence>
<dbReference type="InterPro" id="IPR038296">
    <property type="entry name" value="ParD_sf"/>
</dbReference>
<dbReference type="PANTHER" id="PTHR36582">
    <property type="entry name" value="ANTITOXIN PARD"/>
    <property type="match status" value="1"/>
</dbReference>
<name>A0A1K2IGS1_9FLAO</name>
<evidence type="ECO:0000313" key="3">
    <source>
        <dbReference type="EMBL" id="SFZ91625.1"/>
    </source>
</evidence>
<dbReference type="SUPFAM" id="SSF47598">
    <property type="entry name" value="Ribbon-helix-helix"/>
    <property type="match status" value="1"/>
</dbReference>
<dbReference type="Gene3D" id="6.10.10.120">
    <property type="entry name" value="Antitoxin ParD1-like"/>
    <property type="match status" value="1"/>
</dbReference>
<dbReference type="NCBIfam" id="TIGR02606">
    <property type="entry name" value="antidote_CC2985"/>
    <property type="match status" value="1"/>
</dbReference>
<dbReference type="STRING" id="369401.SAMN05428642_102172"/>
<dbReference type="InterPro" id="IPR010985">
    <property type="entry name" value="Ribbon_hlx_hlx"/>
</dbReference>
<dbReference type="AlphaFoldDB" id="A0A1K2IGS1"/>
<dbReference type="GO" id="GO:0006355">
    <property type="term" value="P:regulation of DNA-templated transcription"/>
    <property type="evidence" value="ECO:0007669"/>
    <property type="project" value="InterPro"/>
</dbReference>
<keyword evidence="2" id="KW-1277">Toxin-antitoxin system</keyword>
<dbReference type="Proteomes" id="UP000182544">
    <property type="component" value="Unassembled WGS sequence"/>
</dbReference>
<reference evidence="3 4" key="1">
    <citation type="submission" date="2016-10" db="EMBL/GenBank/DDBJ databases">
        <authorList>
            <person name="de Groot N.N."/>
        </authorList>
    </citation>
    <scope>NUCLEOTIDE SEQUENCE [LARGE SCALE GENOMIC DNA]</scope>
    <source>
        <strain evidence="3 4">DSM 18180</strain>
    </source>
</reference>
<gene>
    <name evidence="3" type="ORF">SAMN05428642_102172</name>
</gene>
<protein>
    <submittedName>
        <fullName evidence="3">Antitoxin ParD1/3/4</fullName>
    </submittedName>
</protein>
<keyword evidence="4" id="KW-1185">Reference proteome</keyword>
<evidence type="ECO:0000256" key="1">
    <source>
        <dbReference type="ARBA" id="ARBA00008580"/>
    </source>
</evidence>
<dbReference type="InterPro" id="IPR022789">
    <property type="entry name" value="ParD"/>
</dbReference>
<proteinExistence type="inferred from homology"/>
<accession>A0A1K2IGS1</accession>